<protein>
    <submittedName>
        <fullName evidence="2">Membrane protein</fullName>
    </submittedName>
</protein>
<feature type="transmembrane region" description="Helical" evidence="1">
    <location>
        <begin position="86"/>
        <end position="105"/>
    </location>
</feature>
<evidence type="ECO:0000313" key="2">
    <source>
        <dbReference type="EMBL" id="GGB46094.1"/>
    </source>
</evidence>
<reference evidence="3" key="1">
    <citation type="journal article" date="2019" name="Int. J. Syst. Evol. Microbiol.">
        <title>The Global Catalogue of Microorganisms (GCM) 10K type strain sequencing project: providing services to taxonomists for standard genome sequencing and annotation.</title>
        <authorList>
            <consortium name="The Broad Institute Genomics Platform"/>
            <consortium name="The Broad Institute Genome Sequencing Center for Infectious Disease"/>
            <person name="Wu L."/>
            <person name="Ma J."/>
        </authorList>
    </citation>
    <scope>NUCLEOTIDE SEQUENCE [LARGE SCALE GENOMIC DNA]</scope>
    <source>
        <strain evidence="3">CGMCC 1.10188</strain>
    </source>
</reference>
<keyword evidence="1" id="KW-1133">Transmembrane helix</keyword>
<dbReference type="Pfam" id="PF06170">
    <property type="entry name" value="DUF983"/>
    <property type="match status" value="1"/>
</dbReference>
<dbReference type="InterPro" id="IPR009325">
    <property type="entry name" value="DUF983"/>
</dbReference>
<organism evidence="2 3">
    <name type="scientific">Tistrella bauzanensis</name>
    <dbReference type="NCBI Taxonomy" id="657419"/>
    <lineage>
        <taxon>Bacteria</taxon>
        <taxon>Pseudomonadati</taxon>
        <taxon>Pseudomonadota</taxon>
        <taxon>Alphaproteobacteria</taxon>
        <taxon>Geminicoccales</taxon>
        <taxon>Geminicoccaceae</taxon>
        <taxon>Tistrella</taxon>
    </lineage>
</organism>
<dbReference type="RefSeq" id="WP_188579110.1">
    <property type="nucleotide sequence ID" value="NZ_BMDZ01000034.1"/>
</dbReference>
<evidence type="ECO:0000313" key="3">
    <source>
        <dbReference type="Proteomes" id="UP000603352"/>
    </source>
</evidence>
<proteinExistence type="predicted"/>
<accession>A0ABQ1INM7</accession>
<dbReference type="EMBL" id="BMDZ01000034">
    <property type="protein sequence ID" value="GGB46094.1"/>
    <property type="molecule type" value="Genomic_DNA"/>
</dbReference>
<feature type="transmembrane region" description="Helical" evidence="1">
    <location>
        <begin position="60"/>
        <end position="80"/>
    </location>
</feature>
<dbReference type="Proteomes" id="UP000603352">
    <property type="component" value="Unassembled WGS sequence"/>
</dbReference>
<name>A0ABQ1INM7_9PROT</name>
<sequence length="133" mass="14617">MPDRPEGPAWPAVSPLAAGLGCRCPRCGEGRLFRGLLAVRASCDRCGLDLQSVASDDGPAAFVILIVGFILMALVLWVELTWAPPMWLHLLLWLPLTVVLSVGLLRPMKAWMIAQQYRHRVAGLGREDDDTED</sequence>
<keyword evidence="3" id="KW-1185">Reference proteome</keyword>
<dbReference type="PROSITE" id="PS51257">
    <property type="entry name" value="PROKAR_LIPOPROTEIN"/>
    <property type="match status" value="1"/>
</dbReference>
<keyword evidence="1" id="KW-0812">Transmembrane</keyword>
<gene>
    <name evidence="2" type="ORF">GCM10011505_29060</name>
</gene>
<comment type="caution">
    <text evidence="2">The sequence shown here is derived from an EMBL/GenBank/DDBJ whole genome shotgun (WGS) entry which is preliminary data.</text>
</comment>
<evidence type="ECO:0000256" key="1">
    <source>
        <dbReference type="SAM" id="Phobius"/>
    </source>
</evidence>
<keyword evidence="1" id="KW-0472">Membrane</keyword>